<dbReference type="Gene3D" id="1.10.1370.20">
    <property type="entry name" value="Oligoendopeptidase f, C-terminal domain"/>
    <property type="match status" value="1"/>
</dbReference>
<dbReference type="Pfam" id="PF01432">
    <property type="entry name" value="Peptidase_M3"/>
    <property type="match status" value="1"/>
</dbReference>
<dbReference type="NCBIfam" id="TIGR00181">
    <property type="entry name" value="pepF"/>
    <property type="match status" value="1"/>
</dbReference>
<name>A0A1S1NVF5_9GAMM</name>
<reference evidence="2 3" key="1">
    <citation type="submission" date="2019-08" db="EMBL/GenBank/DDBJ databases">
        <title>Complete genome sequence of Kushneria sp. YCWA18, a halophilic phosphate-solubilizing bacterium isolated from Daqiao saltern in China.</title>
        <authorList>
            <person name="Du G.-X."/>
            <person name="Qu L.-Y."/>
        </authorList>
    </citation>
    <scope>NUCLEOTIDE SEQUENCE [LARGE SCALE GENOMIC DNA]</scope>
    <source>
        <strain evidence="2 3">YCWA18</strain>
    </source>
</reference>
<comment type="function">
    <text evidence="1">Has oligopeptidase activity and degrades a variety of small bioactive peptides.</text>
</comment>
<dbReference type="STRING" id="657387.BH688_08315"/>
<dbReference type="InterPro" id="IPR013647">
    <property type="entry name" value="OligopepF_N_dom"/>
</dbReference>
<organism evidence="2 3">
    <name type="scientific">Kushneria phosphatilytica</name>
    <dbReference type="NCBI Taxonomy" id="657387"/>
    <lineage>
        <taxon>Bacteria</taxon>
        <taxon>Pseudomonadati</taxon>
        <taxon>Pseudomonadota</taxon>
        <taxon>Gammaproteobacteria</taxon>
        <taxon>Oceanospirillales</taxon>
        <taxon>Halomonadaceae</taxon>
        <taxon>Kushneria</taxon>
    </lineage>
</organism>
<dbReference type="OrthoDB" id="9773538at2"/>
<keyword evidence="1" id="KW-0479">Metal-binding</keyword>
<dbReference type="RefSeq" id="WP_070978320.1">
    <property type="nucleotide sequence ID" value="NZ_CP043420.1"/>
</dbReference>
<dbReference type="EMBL" id="CP043420">
    <property type="protein sequence ID" value="QEL12029.1"/>
    <property type="molecule type" value="Genomic_DNA"/>
</dbReference>
<evidence type="ECO:0000256" key="1">
    <source>
        <dbReference type="RuleBase" id="RU368091"/>
    </source>
</evidence>
<dbReference type="InterPro" id="IPR042088">
    <property type="entry name" value="OligoPept_F_C"/>
</dbReference>
<dbReference type="PANTHER" id="PTHR11804">
    <property type="entry name" value="PROTEASE M3 THIMET OLIGOPEPTIDASE-RELATED"/>
    <property type="match status" value="1"/>
</dbReference>
<evidence type="ECO:0000313" key="3">
    <source>
        <dbReference type="Proteomes" id="UP000322553"/>
    </source>
</evidence>
<dbReference type="GO" id="GO:0006518">
    <property type="term" value="P:peptide metabolic process"/>
    <property type="evidence" value="ECO:0007669"/>
    <property type="project" value="TreeGrafter"/>
</dbReference>
<dbReference type="EC" id="3.4.24.-" evidence="1"/>
<dbReference type="KEGG" id="kuy:FY550_13355"/>
<dbReference type="Proteomes" id="UP000322553">
    <property type="component" value="Chromosome"/>
</dbReference>
<gene>
    <name evidence="2" type="primary">pepF</name>
    <name evidence="2" type="ORF">FY550_13355</name>
</gene>
<protein>
    <recommendedName>
        <fullName evidence="1">Oligopeptidase F</fullName>
        <ecNumber evidence="1">3.4.24.-</ecNumber>
    </recommendedName>
</protein>
<dbReference type="AlphaFoldDB" id="A0A1S1NVF5"/>
<proteinExistence type="inferred from homology"/>
<dbReference type="GO" id="GO:0004222">
    <property type="term" value="F:metalloendopeptidase activity"/>
    <property type="evidence" value="ECO:0007669"/>
    <property type="project" value="UniProtKB-UniRule"/>
</dbReference>
<dbReference type="Gene3D" id="1.20.140.70">
    <property type="entry name" value="Oligopeptidase f, N-terminal domain"/>
    <property type="match status" value="1"/>
</dbReference>
<comment type="similarity">
    <text evidence="1">Belongs to the peptidase M3B family.</text>
</comment>
<dbReference type="PANTHER" id="PTHR11804:SF84">
    <property type="entry name" value="SACCHAROLYSIN"/>
    <property type="match status" value="1"/>
</dbReference>
<dbReference type="InterPro" id="IPR004438">
    <property type="entry name" value="Peptidase_M3B"/>
</dbReference>
<dbReference type="GO" id="GO:0046872">
    <property type="term" value="F:metal ion binding"/>
    <property type="evidence" value="ECO:0007669"/>
    <property type="project" value="UniProtKB-UniRule"/>
</dbReference>
<dbReference type="GO" id="GO:0006508">
    <property type="term" value="P:proteolysis"/>
    <property type="evidence" value="ECO:0007669"/>
    <property type="project" value="UniProtKB-KW"/>
</dbReference>
<dbReference type="SUPFAM" id="SSF55486">
    <property type="entry name" value="Metalloproteases ('zincins'), catalytic domain"/>
    <property type="match status" value="1"/>
</dbReference>
<dbReference type="CDD" id="cd09608">
    <property type="entry name" value="M3B_PepF"/>
    <property type="match status" value="1"/>
</dbReference>
<comment type="cofactor">
    <cofactor evidence="1">
        <name>Zn(2+)</name>
        <dbReference type="ChEBI" id="CHEBI:29105"/>
    </cofactor>
    <text evidence="1">Binds 1 zinc ion.</text>
</comment>
<keyword evidence="1" id="KW-0862">Zinc</keyword>
<keyword evidence="1" id="KW-0482">Metalloprotease</keyword>
<keyword evidence="3" id="KW-1185">Reference proteome</keyword>
<accession>A0A1S1NVF5</accession>
<dbReference type="Pfam" id="PF08439">
    <property type="entry name" value="Peptidase_M3_N"/>
    <property type="match status" value="1"/>
</dbReference>
<keyword evidence="1" id="KW-0378">Hydrolase</keyword>
<dbReference type="InterPro" id="IPR001567">
    <property type="entry name" value="Pept_M3A_M3B_dom"/>
</dbReference>
<sequence length="638" mass="72443">MPCRIARFSGHPAFGLLLAGALALSGNSTWADDGEARDGRSSPRAPDEWQLSDLYASDKTWQQAFDRISQRIERLDHFQNTLTAAPEALNTALTTINEVEKDALRLRAYASLNADENLRDSAAQERRDRVDRLLARLQTVTSYVRPALTSMDQQKLSKWAQQPVLSEHQRFLEQVMRDAPHTLSPATESALAALSPVTDREDSYSLLTNADMHWPELIIDGKNRTLDQAGYARWRGSEDRALRQRVFETFWPVWQQYESTFGSLLGKQVLAHVIEARQRHYDSALSAALSPNDIPVAVYHQLIESTNEHLPTLHRYLRLRQRMLGVDQLHYYDIYPPLVKSDRTFTLTDARQLTRAATAPLGEHYASLLKRATGAHWTSARPQPGKRSGAYMNGSAYDVHPYVLMNFNGRYEDVSTYAHEWGHGIHSMLANEQQPYATASYPIFTAEVASTTNEQLLVDYMRHHAQSDREKLFYIGQALESLRSTFFRQTQFAEFELAIHEAVADGQALSGARLTRMYADLLKKYYGVDQGVTKINPDNFIEWAYVPHFYYNFYVYQYATSITAAHQFAERLEQGNDADRQRYLQVLASGGAEGGYQLLKKAGVDLATPAPYDALMAWMNRLMDQAETLLDRLDQPGS</sequence>
<evidence type="ECO:0000313" key="2">
    <source>
        <dbReference type="EMBL" id="QEL12029.1"/>
    </source>
</evidence>
<dbReference type="InterPro" id="IPR045090">
    <property type="entry name" value="Pept_M3A_M3B"/>
</dbReference>
<keyword evidence="1" id="KW-0645">Protease</keyword>